<reference evidence="2" key="1">
    <citation type="submission" date="2020-10" db="EMBL/GenBank/DDBJ databases">
        <title>Diversity and distribution of actinomycetes associated with coral in the coast of Hainan.</title>
        <authorList>
            <person name="Li F."/>
        </authorList>
    </citation>
    <scope>NUCLEOTIDE SEQUENCE</scope>
    <source>
        <strain evidence="2">HNM0983</strain>
    </source>
</reference>
<protein>
    <recommendedName>
        <fullName evidence="4">Guanylate cyclase domain-containing protein</fullName>
    </recommendedName>
</protein>
<accession>A0A929G113</accession>
<evidence type="ECO:0000256" key="1">
    <source>
        <dbReference type="SAM" id="MobiDB-lite"/>
    </source>
</evidence>
<feature type="region of interest" description="Disordered" evidence="1">
    <location>
        <begin position="213"/>
        <end position="321"/>
    </location>
</feature>
<feature type="compositionally biased region" description="Polar residues" evidence="1">
    <location>
        <begin position="282"/>
        <end position="300"/>
    </location>
</feature>
<name>A0A929G113_9PSEU</name>
<dbReference type="AlphaFoldDB" id="A0A929G113"/>
<evidence type="ECO:0008006" key="4">
    <source>
        <dbReference type="Google" id="ProtNLM"/>
    </source>
</evidence>
<evidence type="ECO:0000313" key="3">
    <source>
        <dbReference type="Proteomes" id="UP000598360"/>
    </source>
</evidence>
<keyword evidence="3" id="KW-1185">Reference proteome</keyword>
<sequence>MGHESSPDPGQYSGVLAVDVRGFSKHHDAAQGTIVRTLPEVLNQAAVRANITDFLQENRFRAFRGDGYLIGIEPSSVRAVVDRYFDSLQAELRRRRTELQAVGVQMRMRASLHLGPLQAFDEHLADSPAGTVPVEAMRMIDAPQLRALLDRSDPEVTMVAVAVSDDVMKHVIRGGRTVRRATEFVAAPLRIAEKDFSGTGHLRVPTLSGDLLSSGLLGEADEPDPAEEPGPAETAQHSPTAPVTNFVGGPVTNANQARDIEGGVHMPSVHAETGGTAAMGNIDQSTNKQENSGQFTTQGDANFGSSSGRRSNRPHHDTTGK</sequence>
<organism evidence="2 3">
    <name type="scientific">Saccharopolyspora montiporae</name>
    <dbReference type="NCBI Taxonomy" id="2781240"/>
    <lineage>
        <taxon>Bacteria</taxon>
        <taxon>Bacillati</taxon>
        <taxon>Actinomycetota</taxon>
        <taxon>Actinomycetes</taxon>
        <taxon>Pseudonocardiales</taxon>
        <taxon>Pseudonocardiaceae</taxon>
        <taxon>Saccharopolyspora</taxon>
    </lineage>
</organism>
<gene>
    <name evidence="2" type="ORF">IQ251_13015</name>
</gene>
<dbReference type="RefSeq" id="WP_193928793.1">
    <property type="nucleotide sequence ID" value="NZ_JADEYC010000019.1"/>
</dbReference>
<proteinExistence type="predicted"/>
<dbReference type="Proteomes" id="UP000598360">
    <property type="component" value="Unassembled WGS sequence"/>
</dbReference>
<evidence type="ECO:0000313" key="2">
    <source>
        <dbReference type="EMBL" id="MBE9375367.1"/>
    </source>
</evidence>
<dbReference type="EMBL" id="JADEYC010000019">
    <property type="protein sequence ID" value="MBE9375367.1"/>
    <property type="molecule type" value="Genomic_DNA"/>
</dbReference>
<comment type="caution">
    <text evidence="2">The sequence shown here is derived from an EMBL/GenBank/DDBJ whole genome shotgun (WGS) entry which is preliminary data.</text>
</comment>